<evidence type="ECO:0000256" key="1">
    <source>
        <dbReference type="SAM" id="MobiDB-lite"/>
    </source>
</evidence>
<evidence type="ECO:0000259" key="2">
    <source>
        <dbReference type="Pfam" id="PF15084"/>
    </source>
</evidence>
<accession>A0A8B7XMW9</accession>
<feature type="compositionally biased region" description="Basic and acidic residues" evidence="1">
    <location>
        <begin position="59"/>
        <end position="77"/>
    </location>
</feature>
<feature type="compositionally biased region" description="Basic and acidic residues" evidence="1">
    <location>
        <begin position="345"/>
        <end position="364"/>
    </location>
</feature>
<feature type="compositionally biased region" description="Polar residues" evidence="1">
    <location>
        <begin position="331"/>
        <end position="341"/>
    </location>
</feature>
<dbReference type="RefSeq" id="XP_022081512.1">
    <property type="nucleotide sequence ID" value="XM_022225820.1"/>
</dbReference>
<feature type="compositionally biased region" description="Acidic residues" evidence="1">
    <location>
        <begin position="78"/>
        <end position="91"/>
    </location>
</feature>
<name>A0A8B7XMW9_ACAPL</name>
<dbReference type="KEGG" id="aplc:110974284"/>
<feature type="compositionally biased region" description="Basic and acidic residues" evidence="1">
    <location>
        <begin position="458"/>
        <end position="467"/>
    </location>
</feature>
<dbReference type="Proteomes" id="UP000694845">
    <property type="component" value="Unplaced"/>
</dbReference>
<dbReference type="InterPro" id="IPR027876">
    <property type="entry name" value="DUF4550"/>
</dbReference>
<dbReference type="OMA" id="ANILDCF"/>
<feature type="compositionally biased region" description="Basic residues" evidence="1">
    <location>
        <begin position="110"/>
        <end position="123"/>
    </location>
</feature>
<dbReference type="GeneID" id="110974284"/>
<organism evidence="3 4">
    <name type="scientific">Acanthaster planci</name>
    <name type="common">Crown-of-thorns starfish</name>
    <dbReference type="NCBI Taxonomy" id="133434"/>
    <lineage>
        <taxon>Eukaryota</taxon>
        <taxon>Metazoa</taxon>
        <taxon>Echinodermata</taxon>
        <taxon>Eleutherozoa</taxon>
        <taxon>Asterozoa</taxon>
        <taxon>Asteroidea</taxon>
        <taxon>Valvatacea</taxon>
        <taxon>Valvatida</taxon>
        <taxon>Acanthasteridae</taxon>
        <taxon>Acanthaster</taxon>
    </lineage>
</organism>
<gene>
    <name evidence="4" type="primary">LOC110974284</name>
</gene>
<feature type="region of interest" description="Disordered" evidence="1">
    <location>
        <begin position="292"/>
        <end position="381"/>
    </location>
</feature>
<dbReference type="PANTHER" id="PTHR33667:SF7">
    <property type="entry name" value="RIKEN CDNA 1810020O05 GENE"/>
    <property type="match status" value="1"/>
</dbReference>
<dbReference type="OrthoDB" id="188352at2759"/>
<feature type="domain" description="DUF4550" evidence="2">
    <location>
        <begin position="165"/>
        <end position="259"/>
    </location>
</feature>
<feature type="region of interest" description="Disordered" evidence="1">
    <location>
        <begin position="1"/>
        <end position="123"/>
    </location>
</feature>
<protein>
    <submittedName>
        <fullName evidence="4">Uncharacterized protein LOC110974284</fullName>
    </submittedName>
</protein>
<dbReference type="Pfam" id="PF15084">
    <property type="entry name" value="DUF4550"/>
    <property type="match status" value="1"/>
</dbReference>
<dbReference type="PANTHER" id="PTHR33667">
    <property type="entry name" value="SI:DKEY-57N24.6"/>
    <property type="match status" value="1"/>
</dbReference>
<evidence type="ECO:0000313" key="3">
    <source>
        <dbReference type="Proteomes" id="UP000694845"/>
    </source>
</evidence>
<feature type="compositionally biased region" description="Polar residues" evidence="1">
    <location>
        <begin position="40"/>
        <end position="52"/>
    </location>
</feature>
<evidence type="ECO:0000313" key="4">
    <source>
        <dbReference type="RefSeq" id="XP_022081512.1"/>
    </source>
</evidence>
<keyword evidence="3" id="KW-1185">Reference proteome</keyword>
<feature type="region of interest" description="Disordered" evidence="1">
    <location>
        <begin position="413"/>
        <end position="474"/>
    </location>
</feature>
<sequence>MTSVTTDEALRDTLESNVSQRAAESQEQRSRAAGQREGCQESQDNGDKNSPSLGDEESNIEKLQDDETKTSENKAAEADLEDDQINEENGENVEPSVTVEDENYAERKGSGKSKRSRKKKAKDVHKVTMTVTIAKAIPTAEEDVPKLDELMRKKKRIVEAPKAQNYYHCQYYLLPDDSEPIKTDVVTFGMAAKIYTEHDSKVLKTWQEKNQTWIAWSHSHTLKVTKELLLKLFNHTLELRIWDSKDKVSSRARFDRPKAFRLPQAKPGEDVEDVGGVRSLVMKQSESYMSLQPRKSFIDRPVPQHGPAELKGMKNFGKKDAKGRPVPPSPENTKTPGQSPPSEVIKVEKRHSEEEEEQVRESKIDMYSALPPAAEVQSDEMKSYAHLGKLAGLPPPEELKEIKKKLKKEKIVALSQQKDSDGAKRQADTAGKGRDSSQGRGGDSRTGSNSAPTPGRRGFKESPQQREARRKSHKAEHAAAALAMYIKQYGNACIPIRMKLLFAGLRSVTNRLTTPVRGLEDVFLTLSLDGPLMSEGLRRELNPLILKVNSGTSLPASPLPYRELARRCQPVYCAYQLFREPAYESCRKPHAKNIYWEDINVQLLGTIPKGELVEYLQGPPLEIEVHDRDRRPEEIKQKPTLFGEDIEDDKISNVGMVTAKRTLHNPFVNHLKPWDPYGLAKFDLSSLLLGERVLNLTAPIHSCPIPDVIGRNKADNRLIGYSSSADGPKDEPLPMGHYLENHSQLKIRVEVAYPLTTSQEVKLKAEIETPPECPFARIVYIFEYKDAAFLHRLLKLVTKINATALNLDKMPEHIIEAALSTYKLSEAQQESRLLDIVTGFQVMDGEKHIFVLEGLREKAINLIWETLPRPKAKENVTFQALYNSNMMFSERRYASLDVDLCRIRLHEPLSSIVQQPLLYVRDMVPRLCLDAITKLDMLVRQDILRNAARNDLFPSAEMIVSLSKEFGVPLTTVDFEELLESQRQDKEVDIWRAQTAPIQHRHREWTPLDLYNDRYLDLLEEKKLHREPSDHIKNNIDAVRKVSERNKSKKAKPATIRAEPVNGVAHNYSTQTLNSTEQAKELLRQELAKEPNHRFTYCPEYNSATVVPVNIEAIQKQEQQDSVDAWQTKDGFIYPGMQAALEDNAHPKQPDMARRDQLTQPWTENTLHANILKPTLDEREGYSWSDRKKDMDLWKCPQKSFQPVPPITIHLAGDTLDAEQRAAWDWDQDNWRSKIAVEDTTMKFHRCATDTELYYRGPRSSNQVARLKGLLKDEPKKLALRQAGISEIPALAVVNDPSLDTAAREAGVPIVPAVDPREVERHCGFMPGPQDGKGWHMESNRIPIRDMEHAKFSELKKYDFKLYHKDRGGLHKRFIQPLTQEDRNNHLFHTVAAATTADAAHEATAAAGQKLHPGNECFRQPSPSIKAKPLRTEFYYPDREQFWSTPCPRDVTNRRMMMQTDLA</sequence>
<feature type="compositionally biased region" description="Basic and acidic residues" evidence="1">
    <location>
        <begin position="418"/>
        <end position="437"/>
    </location>
</feature>
<proteinExistence type="predicted"/>
<reference evidence="4" key="1">
    <citation type="submission" date="2025-08" db="UniProtKB">
        <authorList>
            <consortium name="RefSeq"/>
        </authorList>
    </citation>
    <scope>IDENTIFICATION</scope>
</reference>